<comment type="caution">
    <text evidence="1">The sequence shown here is derived from an EMBL/GenBank/DDBJ whole genome shotgun (WGS) entry which is preliminary data.</text>
</comment>
<dbReference type="RefSeq" id="WP_133553154.1">
    <property type="nucleotide sequence ID" value="NZ_SNYF01000005.1"/>
</dbReference>
<accession>A0A4R6T8S5</accession>
<sequence>MNTENLEQLSQFLQEEIYLIPEDREKVLQEIKATPKAKPIQNQIQAVENSTEVSSSMVEESFSQIEPDPIPVKGNFSKGILLVHEESELNSDLMDMLVKMINACGHSMSEIGLVSSESLENRTMDEFLALNAHIVLKFGRIKHLINALPAHPYEVFSEDETEYLFADSLSMIAEDKKLKRDLWQALQKLFKLTT</sequence>
<gene>
    <name evidence="1" type="ORF">DFQ04_0943</name>
</gene>
<keyword evidence="2" id="KW-1185">Reference proteome</keyword>
<protein>
    <recommendedName>
        <fullName evidence="3">DNA polymerase III psi subunit</fullName>
    </recommendedName>
</protein>
<evidence type="ECO:0000313" key="1">
    <source>
        <dbReference type="EMBL" id="TDQ19126.1"/>
    </source>
</evidence>
<dbReference type="AlphaFoldDB" id="A0A4R6T8S5"/>
<reference evidence="1 2" key="1">
    <citation type="submission" date="2019-03" db="EMBL/GenBank/DDBJ databases">
        <title>Genomic Encyclopedia of Type Strains, Phase III (KMG-III): the genomes of soil and plant-associated and newly described type strains.</title>
        <authorList>
            <person name="Whitman W."/>
        </authorList>
    </citation>
    <scope>NUCLEOTIDE SEQUENCE [LARGE SCALE GENOMIC DNA]</scope>
    <source>
        <strain evidence="1 2">CECT 8446</strain>
    </source>
</reference>
<evidence type="ECO:0000313" key="2">
    <source>
        <dbReference type="Proteomes" id="UP000294535"/>
    </source>
</evidence>
<organism evidence="1 2">
    <name type="scientific">Algoriphagus boseongensis</name>
    <dbReference type="NCBI Taxonomy" id="1442587"/>
    <lineage>
        <taxon>Bacteria</taxon>
        <taxon>Pseudomonadati</taxon>
        <taxon>Bacteroidota</taxon>
        <taxon>Cytophagia</taxon>
        <taxon>Cytophagales</taxon>
        <taxon>Cyclobacteriaceae</taxon>
        <taxon>Algoriphagus</taxon>
    </lineage>
</organism>
<name>A0A4R6T8S5_9BACT</name>
<evidence type="ECO:0008006" key="3">
    <source>
        <dbReference type="Google" id="ProtNLM"/>
    </source>
</evidence>
<dbReference type="EMBL" id="SNYF01000005">
    <property type="protein sequence ID" value="TDQ19126.1"/>
    <property type="molecule type" value="Genomic_DNA"/>
</dbReference>
<dbReference type="OrthoDB" id="824384at2"/>
<proteinExistence type="predicted"/>
<dbReference type="Proteomes" id="UP000294535">
    <property type="component" value="Unassembled WGS sequence"/>
</dbReference>